<gene>
    <name evidence="1" type="ORF">U9M48_025058</name>
</gene>
<evidence type="ECO:0000313" key="2">
    <source>
        <dbReference type="Proteomes" id="UP001341281"/>
    </source>
</evidence>
<dbReference type="Proteomes" id="UP001341281">
    <property type="component" value="Chromosome 05"/>
</dbReference>
<feature type="non-terminal residue" evidence="1">
    <location>
        <position position="167"/>
    </location>
</feature>
<proteinExistence type="predicted"/>
<protein>
    <submittedName>
        <fullName evidence="1">Uncharacterized protein</fullName>
    </submittedName>
</protein>
<evidence type="ECO:0000313" key="1">
    <source>
        <dbReference type="EMBL" id="WVZ77160.1"/>
    </source>
</evidence>
<feature type="non-terminal residue" evidence="1">
    <location>
        <position position="1"/>
    </location>
</feature>
<sequence length="167" mass="18396">VVPTPHDGGCPALVLPNIQELLHIVGDEGLLWCMAGAANLQELLCRVLLLSLKAECHGKMRKGSGEVVDYIDARRFNLQYLSPMAEDKSFECWWSRGNVRASDLVQRGFSSLVILGGWTLWKHRNTCVFEGVVPSMARVLLLAMEETHLCILAGARGLSLLTALEPI</sequence>
<dbReference type="EMBL" id="CP144749">
    <property type="protein sequence ID" value="WVZ77160.1"/>
    <property type="molecule type" value="Genomic_DNA"/>
</dbReference>
<accession>A0AAQ3TPD0</accession>
<name>A0AAQ3TPD0_PASNO</name>
<organism evidence="1 2">
    <name type="scientific">Paspalum notatum var. saurae</name>
    <dbReference type="NCBI Taxonomy" id="547442"/>
    <lineage>
        <taxon>Eukaryota</taxon>
        <taxon>Viridiplantae</taxon>
        <taxon>Streptophyta</taxon>
        <taxon>Embryophyta</taxon>
        <taxon>Tracheophyta</taxon>
        <taxon>Spermatophyta</taxon>
        <taxon>Magnoliopsida</taxon>
        <taxon>Liliopsida</taxon>
        <taxon>Poales</taxon>
        <taxon>Poaceae</taxon>
        <taxon>PACMAD clade</taxon>
        <taxon>Panicoideae</taxon>
        <taxon>Andropogonodae</taxon>
        <taxon>Paspaleae</taxon>
        <taxon>Paspalinae</taxon>
        <taxon>Paspalum</taxon>
    </lineage>
</organism>
<dbReference type="AlphaFoldDB" id="A0AAQ3TPD0"/>
<reference evidence="1 2" key="1">
    <citation type="submission" date="2024-02" db="EMBL/GenBank/DDBJ databases">
        <title>High-quality chromosome-scale genome assembly of Pensacola bahiagrass (Paspalum notatum Flugge var. saurae).</title>
        <authorList>
            <person name="Vega J.M."/>
            <person name="Podio M."/>
            <person name="Orjuela J."/>
            <person name="Siena L.A."/>
            <person name="Pessino S.C."/>
            <person name="Combes M.C."/>
            <person name="Mariac C."/>
            <person name="Albertini E."/>
            <person name="Pupilli F."/>
            <person name="Ortiz J.P.A."/>
            <person name="Leblanc O."/>
        </authorList>
    </citation>
    <scope>NUCLEOTIDE SEQUENCE [LARGE SCALE GENOMIC DNA]</scope>
    <source>
        <strain evidence="1">R1</strain>
        <tissue evidence="1">Leaf</tissue>
    </source>
</reference>
<keyword evidence="2" id="KW-1185">Reference proteome</keyword>